<reference evidence="3" key="2">
    <citation type="journal article" date="2023" name="IMA Fungus">
        <title>Comparative genomic study of the Penicillium genus elucidates a diverse pangenome and 15 lateral gene transfer events.</title>
        <authorList>
            <person name="Petersen C."/>
            <person name="Sorensen T."/>
            <person name="Nielsen M.R."/>
            <person name="Sondergaard T.E."/>
            <person name="Sorensen J.L."/>
            <person name="Fitzpatrick D.A."/>
            <person name="Frisvad J.C."/>
            <person name="Nielsen K.L."/>
        </authorList>
    </citation>
    <scope>NUCLEOTIDE SEQUENCE</scope>
    <source>
        <strain evidence="3">IBT 19713</strain>
    </source>
</reference>
<evidence type="ECO:0008006" key="5">
    <source>
        <dbReference type="Google" id="ProtNLM"/>
    </source>
</evidence>
<evidence type="ECO:0000256" key="1">
    <source>
        <dbReference type="SAM" id="Coils"/>
    </source>
</evidence>
<proteinExistence type="predicted"/>
<dbReference type="PANTHER" id="PTHR47843:SF5">
    <property type="entry name" value="BTB_POZ DOMAIN PROTEIN"/>
    <property type="match status" value="1"/>
</dbReference>
<dbReference type="OrthoDB" id="9997739at2759"/>
<dbReference type="AlphaFoldDB" id="A0A9W9TYC0"/>
<dbReference type="GeneID" id="83198941"/>
<sequence length="288" mass="32019">MIWLHLKMLKPPTRLKVGKEDKCYYVHPGVFASSALCPQILDSWKGAGDDTIDLTEYEEETVECALSYLYTRDYSLPQVTPELDKVSEAEAGVDDSQSTGSDLPEGEYTNENESHTAESDGVDARALTPIEDMFDLNSSAIPEVGDEDGQLLATEALAHAKIFSFAHKYLMSDLEDFALHRLAQTLCILQQLEIGLSPALAEAIQLVYHITPSDAQIPARKLLSQFVALELSTLLSEHLDMLVLQGGDFSLDVLHKLGRRIDDLESENSALEEKCSELEGKLEKNYRR</sequence>
<dbReference type="Gene3D" id="3.30.710.10">
    <property type="entry name" value="Potassium Channel Kv1.1, Chain A"/>
    <property type="match status" value="1"/>
</dbReference>
<dbReference type="PANTHER" id="PTHR47843">
    <property type="entry name" value="BTB DOMAIN-CONTAINING PROTEIN-RELATED"/>
    <property type="match status" value="1"/>
</dbReference>
<dbReference type="EMBL" id="JAPQKS010000002">
    <property type="protein sequence ID" value="KAJ5247358.1"/>
    <property type="molecule type" value="Genomic_DNA"/>
</dbReference>
<feature type="coiled-coil region" evidence="1">
    <location>
        <begin position="254"/>
        <end position="288"/>
    </location>
</feature>
<dbReference type="Proteomes" id="UP001150941">
    <property type="component" value="Unassembled WGS sequence"/>
</dbReference>
<name>A0A9W9TYC0_9EURO</name>
<dbReference type="RefSeq" id="XP_058334779.1">
    <property type="nucleotide sequence ID" value="XM_058471638.1"/>
</dbReference>
<dbReference type="InterPro" id="IPR011333">
    <property type="entry name" value="SKP1/BTB/POZ_sf"/>
</dbReference>
<reference evidence="3" key="1">
    <citation type="submission" date="2022-11" db="EMBL/GenBank/DDBJ databases">
        <authorList>
            <person name="Petersen C."/>
        </authorList>
    </citation>
    <scope>NUCLEOTIDE SEQUENCE</scope>
    <source>
        <strain evidence="3">IBT 19713</strain>
    </source>
</reference>
<keyword evidence="4" id="KW-1185">Reference proteome</keyword>
<organism evidence="3 4">
    <name type="scientific">Penicillium chermesinum</name>
    <dbReference type="NCBI Taxonomy" id="63820"/>
    <lineage>
        <taxon>Eukaryota</taxon>
        <taxon>Fungi</taxon>
        <taxon>Dikarya</taxon>
        <taxon>Ascomycota</taxon>
        <taxon>Pezizomycotina</taxon>
        <taxon>Eurotiomycetes</taxon>
        <taxon>Eurotiomycetidae</taxon>
        <taxon>Eurotiales</taxon>
        <taxon>Aspergillaceae</taxon>
        <taxon>Penicillium</taxon>
    </lineage>
</organism>
<feature type="region of interest" description="Disordered" evidence="2">
    <location>
        <begin position="88"/>
        <end position="122"/>
    </location>
</feature>
<comment type="caution">
    <text evidence="3">The sequence shown here is derived from an EMBL/GenBank/DDBJ whole genome shotgun (WGS) entry which is preliminary data.</text>
</comment>
<protein>
    <recommendedName>
        <fullName evidence="5">BTB domain-containing protein</fullName>
    </recommendedName>
</protein>
<evidence type="ECO:0000256" key="2">
    <source>
        <dbReference type="SAM" id="MobiDB-lite"/>
    </source>
</evidence>
<keyword evidence="1" id="KW-0175">Coiled coil</keyword>
<evidence type="ECO:0000313" key="3">
    <source>
        <dbReference type="EMBL" id="KAJ5247358.1"/>
    </source>
</evidence>
<evidence type="ECO:0000313" key="4">
    <source>
        <dbReference type="Proteomes" id="UP001150941"/>
    </source>
</evidence>
<accession>A0A9W9TYC0</accession>
<gene>
    <name evidence="3" type="ORF">N7468_002341</name>
</gene>